<evidence type="ECO:0000313" key="1">
    <source>
        <dbReference type="EMBL" id="MDP9826785.1"/>
    </source>
</evidence>
<dbReference type="Proteomes" id="UP001235712">
    <property type="component" value="Unassembled WGS sequence"/>
</dbReference>
<protein>
    <submittedName>
        <fullName evidence="1">Uncharacterized protein</fullName>
    </submittedName>
</protein>
<keyword evidence="2" id="KW-1185">Reference proteome</keyword>
<evidence type="ECO:0000313" key="2">
    <source>
        <dbReference type="Proteomes" id="UP001235712"/>
    </source>
</evidence>
<organism evidence="1 2">
    <name type="scientific">Kineosporia succinea</name>
    <dbReference type="NCBI Taxonomy" id="84632"/>
    <lineage>
        <taxon>Bacteria</taxon>
        <taxon>Bacillati</taxon>
        <taxon>Actinomycetota</taxon>
        <taxon>Actinomycetes</taxon>
        <taxon>Kineosporiales</taxon>
        <taxon>Kineosporiaceae</taxon>
        <taxon>Kineosporia</taxon>
    </lineage>
</organism>
<reference evidence="1 2" key="1">
    <citation type="submission" date="2023-07" db="EMBL/GenBank/DDBJ databases">
        <title>Sequencing the genomes of 1000 actinobacteria strains.</title>
        <authorList>
            <person name="Klenk H.-P."/>
        </authorList>
    </citation>
    <scope>NUCLEOTIDE SEQUENCE [LARGE SCALE GENOMIC DNA]</scope>
    <source>
        <strain evidence="1 2">DSM 44388</strain>
    </source>
</reference>
<dbReference type="EMBL" id="JAUSQZ010000001">
    <property type="protein sequence ID" value="MDP9826785.1"/>
    <property type="molecule type" value="Genomic_DNA"/>
</dbReference>
<gene>
    <name evidence="1" type="ORF">J2S57_002534</name>
</gene>
<dbReference type="RefSeq" id="WP_307241967.1">
    <property type="nucleotide sequence ID" value="NZ_JAUSQZ010000001.1"/>
</dbReference>
<proteinExistence type="predicted"/>
<name>A0ABT9P3K8_9ACTN</name>
<sequence length="63" mass="7476">MLAVVFLAVWYLATGLLVAGGFVICAEYRWVSRLDYEWRVEHRSWDEYVPPLMLEPQLVDVRF</sequence>
<accession>A0ABT9P3K8</accession>
<comment type="caution">
    <text evidence="1">The sequence shown here is derived from an EMBL/GenBank/DDBJ whole genome shotgun (WGS) entry which is preliminary data.</text>
</comment>